<accession>A0A4Z1F9S0</accession>
<comment type="caution">
    <text evidence="1">The sequence shown here is derived from an EMBL/GenBank/DDBJ whole genome shotgun (WGS) entry which is preliminary data.</text>
</comment>
<organism evidence="1 2">
    <name type="scientific">Botrytis tulipae</name>
    <dbReference type="NCBI Taxonomy" id="87230"/>
    <lineage>
        <taxon>Eukaryota</taxon>
        <taxon>Fungi</taxon>
        <taxon>Dikarya</taxon>
        <taxon>Ascomycota</taxon>
        <taxon>Pezizomycotina</taxon>
        <taxon>Leotiomycetes</taxon>
        <taxon>Helotiales</taxon>
        <taxon>Sclerotiniaceae</taxon>
        <taxon>Botrytis</taxon>
    </lineage>
</organism>
<evidence type="ECO:0000313" key="2">
    <source>
        <dbReference type="Proteomes" id="UP000297777"/>
    </source>
</evidence>
<gene>
    <name evidence="1" type="ORF">BTUL_0003g00760</name>
</gene>
<reference evidence="1 2" key="1">
    <citation type="submission" date="2017-12" db="EMBL/GenBank/DDBJ databases">
        <title>Comparative genomics of Botrytis spp.</title>
        <authorList>
            <person name="Valero-Jimenez C.A."/>
            <person name="Tapia P."/>
            <person name="Veloso J."/>
            <person name="Silva-Moreno E."/>
            <person name="Staats M."/>
            <person name="Valdes J.H."/>
            <person name="Van Kan J.A.L."/>
        </authorList>
    </citation>
    <scope>NUCLEOTIDE SEQUENCE [LARGE SCALE GENOMIC DNA]</scope>
    <source>
        <strain evidence="1 2">Bt9001</strain>
    </source>
</reference>
<proteinExistence type="predicted"/>
<name>A0A4Z1F9S0_9HELO</name>
<dbReference type="AlphaFoldDB" id="A0A4Z1F9S0"/>
<keyword evidence="2" id="KW-1185">Reference proteome</keyword>
<dbReference type="Proteomes" id="UP000297777">
    <property type="component" value="Unassembled WGS sequence"/>
</dbReference>
<protein>
    <submittedName>
        <fullName evidence="1">Uncharacterized protein</fullName>
    </submittedName>
</protein>
<sequence length="111" mass="12799">MHEVSHHYPLENNDDEKIGWQKLASEVNEFGNTIGYNTTQSTIGNASNPKYILFSLKIYNVVKDYPGYVTKGCRLPAYMKNGYSTHCADTVEESRRDIESVEEQMFNSPRW</sequence>
<evidence type="ECO:0000313" key="1">
    <source>
        <dbReference type="EMBL" id="TGO19622.1"/>
    </source>
</evidence>
<dbReference type="EMBL" id="PQXH01000003">
    <property type="protein sequence ID" value="TGO19622.1"/>
    <property type="molecule type" value="Genomic_DNA"/>
</dbReference>